<name>A0A267MFG5_9FIRM</name>
<dbReference type="RefSeq" id="WP_095134768.1">
    <property type="nucleotide sequence ID" value="NZ_NIBG01000017.1"/>
</dbReference>
<gene>
    <name evidence="10" type="ORF">CCE28_16145</name>
</gene>
<dbReference type="GO" id="GO:1990281">
    <property type="term" value="C:efflux pump complex"/>
    <property type="evidence" value="ECO:0007669"/>
    <property type="project" value="TreeGrafter"/>
</dbReference>
<accession>A0A267MFG5</accession>
<evidence type="ECO:0000256" key="2">
    <source>
        <dbReference type="ARBA" id="ARBA00022452"/>
    </source>
</evidence>
<dbReference type="EMBL" id="NIBG01000017">
    <property type="protein sequence ID" value="PAB58324.1"/>
    <property type="molecule type" value="Genomic_DNA"/>
</dbReference>
<evidence type="ECO:0000256" key="8">
    <source>
        <dbReference type="SAM" id="SignalP"/>
    </source>
</evidence>
<dbReference type="InterPro" id="IPR036582">
    <property type="entry name" value="Mao_N_sf"/>
</dbReference>
<dbReference type="GO" id="GO:0009279">
    <property type="term" value="C:cell outer membrane"/>
    <property type="evidence" value="ECO:0007669"/>
    <property type="project" value="UniProtKB-SubCell"/>
</dbReference>
<comment type="caution">
    <text evidence="10">The sequence shown here is derived from an EMBL/GenBank/DDBJ whole genome shotgun (WGS) entry which is preliminary data.</text>
</comment>
<keyword evidence="3" id="KW-0812">Transmembrane</keyword>
<keyword evidence="6" id="KW-0175">Coiled coil</keyword>
<reference evidence="10 11" key="1">
    <citation type="submission" date="2017-06" db="EMBL/GenBank/DDBJ databases">
        <title>Draft genome sequence of anaerobic fermentative bacterium Anaeromicrobium sediminis DY2726D isolated from West Pacific Ocean sediments.</title>
        <authorList>
            <person name="Zeng X."/>
        </authorList>
    </citation>
    <scope>NUCLEOTIDE SEQUENCE [LARGE SCALE GENOMIC DNA]</scope>
    <source>
        <strain evidence="10 11">DY2726D</strain>
    </source>
</reference>
<evidence type="ECO:0000256" key="4">
    <source>
        <dbReference type="ARBA" id="ARBA00023136"/>
    </source>
</evidence>
<sequence>MKKIKYMALALLMAATSIIPVFAESVEIKFTPGSLFYQVGEESKNISQEIYNKNGRMMVPVEYLGEALNLKTEDVNWDKYSDTLTIYSGNKIIQMTMGNTTMSTNEGKIIMDVAPEYKDLIPMFPIKYIADQVGAEYEYKDGSLVFQAEKEEVVITYDYDYNMLLEKAYDNSKTLDKADLSIEKAEELVDDARDDVKSVPKNPADDALQEGGGTNTAKNQAYTNFRSQEFAKAKAERDLDTTKEKIQYQLKGLYYDLLKTMEDKELSKVSLDVSKDTMDQTIIKFENGMASEYEKNKAERNYKEAQKTYEMAKKNEQTAYEALNYLVGLNPEERYELDKNVVMKELDTYEMNVETHIIKAIESSPDIWALEQQIELGELGVKLFVFNVGKNYEATKIDVQTSKIDLRDTKEKYEESLRKLNTSIKTLEDKYESDTIAYEKAKDDYDLAQLNEALGLAIPLDVKKAEFQLENTKNALNETVRTYNKTVDVYLKPWIQ</sequence>
<dbReference type="GO" id="GO:0015562">
    <property type="term" value="F:efflux transmembrane transporter activity"/>
    <property type="evidence" value="ECO:0007669"/>
    <property type="project" value="InterPro"/>
</dbReference>
<dbReference type="Gene3D" id="3.30.457.10">
    <property type="entry name" value="Copper amine oxidase-like, N-terminal domain"/>
    <property type="match status" value="1"/>
</dbReference>
<keyword evidence="4" id="KW-0472">Membrane</keyword>
<dbReference type="Gene3D" id="1.20.1600.10">
    <property type="entry name" value="Outer membrane efflux proteins (OEP)"/>
    <property type="match status" value="1"/>
</dbReference>
<feature type="signal peptide" evidence="8">
    <location>
        <begin position="1"/>
        <end position="23"/>
    </location>
</feature>
<feature type="region of interest" description="Disordered" evidence="7">
    <location>
        <begin position="191"/>
        <end position="220"/>
    </location>
</feature>
<dbReference type="Pfam" id="PF07833">
    <property type="entry name" value="Cu_amine_oxidN1"/>
    <property type="match status" value="2"/>
</dbReference>
<keyword evidence="11" id="KW-1185">Reference proteome</keyword>
<evidence type="ECO:0000313" key="10">
    <source>
        <dbReference type="EMBL" id="PAB58324.1"/>
    </source>
</evidence>
<keyword evidence="2" id="KW-1134">Transmembrane beta strand</keyword>
<dbReference type="InterPro" id="IPR051906">
    <property type="entry name" value="TolC-like"/>
</dbReference>
<evidence type="ECO:0000256" key="3">
    <source>
        <dbReference type="ARBA" id="ARBA00022692"/>
    </source>
</evidence>
<evidence type="ECO:0000256" key="7">
    <source>
        <dbReference type="SAM" id="MobiDB-lite"/>
    </source>
</evidence>
<organism evidence="10 11">
    <name type="scientific">Anaeromicrobium sediminis</name>
    <dbReference type="NCBI Taxonomy" id="1478221"/>
    <lineage>
        <taxon>Bacteria</taxon>
        <taxon>Bacillati</taxon>
        <taxon>Bacillota</taxon>
        <taxon>Clostridia</taxon>
        <taxon>Peptostreptococcales</taxon>
        <taxon>Thermotaleaceae</taxon>
        <taxon>Anaeromicrobium</taxon>
    </lineage>
</organism>
<evidence type="ECO:0000259" key="9">
    <source>
        <dbReference type="Pfam" id="PF07833"/>
    </source>
</evidence>
<protein>
    <recommendedName>
        <fullName evidence="9">Copper amine oxidase-like N-terminal domain-containing protein</fullName>
    </recommendedName>
</protein>
<evidence type="ECO:0000313" key="11">
    <source>
        <dbReference type="Proteomes" id="UP000216024"/>
    </source>
</evidence>
<dbReference type="SUPFAM" id="SSF56954">
    <property type="entry name" value="Outer membrane efflux proteins (OEP)"/>
    <property type="match status" value="1"/>
</dbReference>
<comment type="subcellular location">
    <subcellularLocation>
        <location evidence="1">Cell outer membrane</location>
    </subcellularLocation>
</comment>
<evidence type="ECO:0000256" key="5">
    <source>
        <dbReference type="ARBA" id="ARBA00023237"/>
    </source>
</evidence>
<dbReference type="OrthoDB" id="1954422at2"/>
<feature type="domain" description="Copper amine oxidase-like N-terminal" evidence="9">
    <location>
        <begin position="74"/>
        <end position="142"/>
    </location>
</feature>
<keyword evidence="8" id="KW-0732">Signal</keyword>
<feature type="domain" description="Copper amine oxidase-like N-terminal" evidence="9">
    <location>
        <begin position="19"/>
        <end position="71"/>
    </location>
</feature>
<keyword evidence="5" id="KW-0998">Cell outer membrane</keyword>
<dbReference type="SUPFAM" id="SSF55383">
    <property type="entry name" value="Copper amine oxidase, domain N"/>
    <property type="match status" value="2"/>
</dbReference>
<dbReference type="AlphaFoldDB" id="A0A267MFG5"/>
<proteinExistence type="predicted"/>
<dbReference type="PANTHER" id="PTHR30026:SF20">
    <property type="entry name" value="OUTER MEMBRANE PROTEIN TOLC"/>
    <property type="match status" value="1"/>
</dbReference>
<dbReference type="PANTHER" id="PTHR30026">
    <property type="entry name" value="OUTER MEMBRANE PROTEIN TOLC"/>
    <property type="match status" value="1"/>
</dbReference>
<feature type="coiled-coil region" evidence="6">
    <location>
        <begin position="403"/>
        <end position="482"/>
    </location>
</feature>
<dbReference type="Proteomes" id="UP000216024">
    <property type="component" value="Unassembled WGS sequence"/>
</dbReference>
<evidence type="ECO:0000256" key="1">
    <source>
        <dbReference type="ARBA" id="ARBA00004442"/>
    </source>
</evidence>
<dbReference type="GO" id="GO:0015288">
    <property type="term" value="F:porin activity"/>
    <property type="evidence" value="ECO:0007669"/>
    <property type="project" value="TreeGrafter"/>
</dbReference>
<dbReference type="InterPro" id="IPR012854">
    <property type="entry name" value="Cu_amine_oxidase-like_N"/>
</dbReference>
<feature type="chain" id="PRO_5013170689" description="Copper amine oxidase-like N-terminal domain-containing protein" evidence="8">
    <location>
        <begin position="24"/>
        <end position="496"/>
    </location>
</feature>
<evidence type="ECO:0000256" key="6">
    <source>
        <dbReference type="SAM" id="Coils"/>
    </source>
</evidence>